<dbReference type="GO" id="GO:0090499">
    <property type="term" value="F:pimelyl-[acyl-carrier protein] methyl ester esterase activity"/>
    <property type="evidence" value="ECO:0007669"/>
    <property type="project" value="UniProtKB-EC"/>
</dbReference>
<sequence>MFIRTLGNGPPLVLIHGWAMHGGVFEPLLGHLAHDFTIHLVDLPGHGRSRGELELAPHATADALLQRVPAGAIWVGWSLGGLFALKAAARAPERIRALAAVASSPRFVAGDGWDFGTRPQVFEQFAAGLAQDFTATIERFLALEAAGSSLDAATLRALEARAFEHGRPSARALEQGLEVLQAADLRAVVGTLAMPSLWLAGRRDRMVSPAAMRWAADAAPSGRYLELDTGHMPFLTESGRVAAALRELAARAA</sequence>
<dbReference type="GO" id="GO:0009102">
    <property type="term" value="P:biotin biosynthetic process"/>
    <property type="evidence" value="ECO:0007669"/>
    <property type="project" value="UniProtKB-UniRule"/>
</dbReference>
<dbReference type="EC" id="3.1.1.85" evidence="5"/>
<keyword evidence="3 5" id="KW-0093">Biotin biosynthesis</keyword>
<feature type="domain" description="AB hydrolase-1" evidence="6">
    <location>
        <begin position="10"/>
        <end position="237"/>
    </location>
</feature>
<comment type="subunit">
    <text evidence="5">Monomer.</text>
</comment>
<accession>A0AAW9R5Q4</accession>
<dbReference type="PANTHER" id="PTHR43194:SF5">
    <property type="entry name" value="PIMELOYL-[ACYL-CARRIER PROTEIN] METHYL ESTER ESTERASE"/>
    <property type="match status" value="1"/>
</dbReference>
<organism evidence="7 8">
    <name type="scientific">Denitratimonas tolerans</name>
    <dbReference type="NCBI Taxonomy" id="1338420"/>
    <lineage>
        <taxon>Bacteria</taxon>
        <taxon>Pseudomonadati</taxon>
        <taxon>Pseudomonadota</taxon>
        <taxon>Gammaproteobacteria</taxon>
        <taxon>Lysobacterales</taxon>
        <taxon>Lysobacteraceae</taxon>
        <taxon>Denitratimonas</taxon>
    </lineage>
</organism>
<feature type="active site" evidence="5">
    <location>
        <position position="231"/>
    </location>
</feature>
<evidence type="ECO:0000256" key="4">
    <source>
        <dbReference type="ARBA" id="ARBA00022801"/>
    </source>
</evidence>
<dbReference type="InterPro" id="IPR050228">
    <property type="entry name" value="Carboxylesterase_BioH"/>
</dbReference>
<keyword evidence="4 5" id="KW-0378">Hydrolase</keyword>
<reference evidence="7 8" key="1">
    <citation type="journal article" date="2016" name="Antonie Van Leeuwenhoek">
        <title>Denitratimonas tolerans gen. nov., sp. nov., a denitrifying bacterium isolated from a bioreactor for tannery wastewater treatment.</title>
        <authorList>
            <person name="Han S.I."/>
            <person name="Kim J.O."/>
            <person name="Lee Y.R."/>
            <person name="Ekpeghere K.I."/>
            <person name="Koh S.C."/>
            <person name="Whang K.S."/>
        </authorList>
    </citation>
    <scope>NUCLEOTIDE SEQUENCE [LARGE SCALE GENOMIC DNA]</scope>
    <source>
        <strain evidence="7 8">KACC 17565</strain>
    </source>
</reference>
<comment type="pathway">
    <text evidence="5">Cofactor biosynthesis; biotin biosynthesis.</text>
</comment>
<name>A0AAW9R5Q4_9GAMM</name>
<dbReference type="GO" id="GO:0005737">
    <property type="term" value="C:cytoplasm"/>
    <property type="evidence" value="ECO:0007669"/>
    <property type="project" value="UniProtKB-SubCell"/>
</dbReference>
<comment type="function">
    <text evidence="5">The physiological role of BioH is to remove the methyl group introduced by BioC when the pimeloyl moiety is complete. It allows to synthesize pimeloyl-ACP via the fatty acid synthetic pathway through the hydrolysis of the ester bonds of pimeloyl-ACP esters.</text>
</comment>
<dbReference type="InterPro" id="IPR000073">
    <property type="entry name" value="AB_hydrolase_1"/>
</dbReference>
<evidence type="ECO:0000256" key="1">
    <source>
        <dbReference type="ARBA" id="ARBA00022487"/>
    </source>
</evidence>
<comment type="caution">
    <text evidence="7">The sequence shown here is derived from an EMBL/GenBank/DDBJ whole genome shotgun (WGS) entry which is preliminary data.</text>
</comment>
<evidence type="ECO:0000256" key="3">
    <source>
        <dbReference type="ARBA" id="ARBA00022756"/>
    </source>
</evidence>
<dbReference type="Gene3D" id="3.40.50.1820">
    <property type="entry name" value="alpha/beta hydrolase"/>
    <property type="match status" value="1"/>
</dbReference>
<dbReference type="EMBL" id="JBBDHC010000013">
    <property type="protein sequence ID" value="MEJ1249921.1"/>
    <property type="molecule type" value="Genomic_DNA"/>
</dbReference>
<evidence type="ECO:0000259" key="6">
    <source>
        <dbReference type="Pfam" id="PF00561"/>
    </source>
</evidence>
<evidence type="ECO:0000313" key="8">
    <source>
        <dbReference type="Proteomes" id="UP001364472"/>
    </source>
</evidence>
<keyword evidence="2 5" id="KW-0963">Cytoplasm</keyword>
<proteinExistence type="inferred from homology"/>
<dbReference type="HAMAP" id="MF_01260">
    <property type="entry name" value="Carboxylester"/>
    <property type="match status" value="1"/>
</dbReference>
<feature type="binding site" evidence="5">
    <location>
        <begin position="78"/>
        <end position="79"/>
    </location>
    <ligand>
        <name>substrate</name>
    </ligand>
</feature>
<dbReference type="InterPro" id="IPR010076">
    <property type="entry name" value="BioH"/>
</dbReference>
<feature type="active site" evidence="5">
    <location>
        <position position="204"/>
    </location>
</feature>
<evidence type="ECO:0000256" key="2">
    <source>
        <dbReference type="ARBA" id="ARBA00022490"/>
    </source>
</evidence>
<evidence type="ECO:0000256" key="5">
    <source>
        <dbReference type="HAMAP-Rule" id="MF_01260"/>
    </source>
</evidence>
<dbReference type="PANTHER" id="PTHR43194">
    <property type="entry name" value="HYDROLASE ALPHA/BETA FOLD FAMILY"/>
    <property type="match status" value="1"/>
</dbReference>
<comment type="catalytic activity">
    <reaction evidence="5">
        <text>6-carboxyhexanoyl-[ACP] methyl ester + H2O = 6-carboxyhexanoyl-[ACP] + methanol + H(+)</text>
        <dbReference type="Rhea" id="RHEA:42700"/>
        <dbReference type="Rhea" id="RHEA-COMP:9955"/>
        <dbReference type="Rhea" id="RHEA-COMP:10186"/>
        <dbReference type="ChEBI" id="CHEBI:15377"/>
        <dbReference type="ChEBI" id="CHEBI:15378"/>
        <dbReference type="ChEBI" id="CHEBI:17790"/>
        <dbReference type="ChEBI" id="CHEBI:78846"/>
        <dbReference type="ChEBI" id="CHEBI:82735"/>
        <dbReference type="EC" id="3.1.1.85"/>
    </reaction>
</comment>
<comment type="subcellular location">
    <subcellularLocation>
        <location evidence="5">Cytoplasm</location>
    </subcellularLocation>
</comment>
<protein>
    <recommendedName>
        <fullName evidence="5">Pimeloyl-[acyl-carrier protein] methyl ester esterase</fullName>
        <ecNumber evidence="5">3.1.1.85</ecNumber>
    </recommendedName>
    <alternativeName>
        <fullName evidence="5">Biotin synthesis protein BioH</fullName>
    </alternativeName>
    <alternativeName>
        <fullName evidence="5">Carboxylesterase BioH</fullName>
    </alternativeName>
</protein>
<dbReference type="InterPro" id="IPR029058">
    <property type="entry name" value="AB_hydrolase_fold"/>
</dbReference>
<dbReference type="Pfam" id="PF00561">
    <property type="entry name" value="Abhydrolase_1"/>
    <property type="match status" value="1"/>
</dbReference>
<evidence type="ECO:0000313" key="7">
    <source>
        <dbReference type="EMBL" id="MEJ1249921.1"/>
    </source>
</evidence>
<comment type="similarity">
    <text evidence="5">Belongs to the AB hydrolase superfamily. Carboxylesterase BioH family.</text>
</comment>
<dbReference type="RefSeq" id="WP_337335640.1">
    <property type="nucleotide sequence ID" value="NZ_JBBDHC010000013.1"/>
</dbReference>
<dbReference type="NCBIfam" id="TIGR01738">
    <property type="entry name" value="bioH"/>
    <property type="match status" value="1"/>
</dbReference>
<dbReference type="SUPFAM" id="SSF53474">
    <property type="entry name" value="alpha/beta-Hydrolases"/>
    <property type="match status" value="1"/>
</dbReference>
<gene>
    <name evidence="5 7" type="primary">bioH</name>
    <name evidence="7" type="ORF">WB794_09585</name>
</gene>
<dbReference type="Proteomes" id="UP001364472">
    <property type="component" value="Unassembled WGS sequence"/>
</dbReference>
<dbReference type="AlphaFoldDB" id="A0AAW9R5Q4"/>
<feature type="binding site" evidence="5">
    <location>
        <position position="18"/>
    </location>
    <ligand>
        <name>substrate</name>
    </ligand>
</feature>
<keyword evidence="8" id="KW-1185">Reference proteome</keyword>
<comment type="caution">
    <text evidence="5">Lacks conserved residue(s) required for the propagation of feature annotation.</text>
</comment>
<feature type="binding site" evidence="5">
    <location>
        <position position="231"/>
    </location>
    <ligand>
        <name>substrate</name>
    </ligand>
</feature>
<keyword evidence="1 5" id="KW-0719">Serine esterase</keyword>
<feature type="active site" description="Nucleophile" evidence="5">
    <location>
        <position position="78"/>
    </location>
</feature>